<feature type="region of interest" description="Disordered" evidence="1">
    <location>
        <begin position="1"/>
        <end position="26"/>
    </location>
</feature>
<proteinExistence type="predicted"/>
<dbReference type="Proteomes" id="UP000278222">
    <property type="component" value="Unassembled WGS sequence"/>
</dbReference>
<organism evidence="2 3">
    <name type="scientific">Stella humosa</name>
    <dbReference type="NCBI Taxonomy" id="94"/>
    <lineage>
        <taxon>Bacteria</taxon>
        <taxon>Pseudomonadati</taxon>
        <taxon>Pseudomonadota</taxon>
        <taxon>Alphaproteobacteria</taxon>
        <taxon>Rhodospirillales</taxon>
        <taxon>Stellaceae</taxon>
        <taxon>Stella</taxon>
    </lineage>
</organism>
<reference evidence="2 3" key="1">
    <citation type="submission" date="2018-11" db="EMBL/GenBank/DDBJ databases">
        <title>Genomic Encyclopedia of Type Strains, Phase IV (KMG-IV): sequencing the most valuable type-strain genomes for metagenomic binning, comparative biology and taxonomic classification.</title>
        <authorList>
            <person name="Goeker M."/>
        </authorList>
    </citation>
    <scope>NUCLEOTIDE SEQUENCE [LARGE SCALE GENOMIC DNA]</scope>
    <source>
        <strain evidence="2 3">DSM 5900</strain>
    </source>
</reference>
<keyword evidence="3" id="KW-1185">Reference proteome</keyword>
<comment type="caution">
    <text evidence="2">The sequence shown here is derived from an EMBL/GenBank/DDBJ whole genome shotgun (WGS) entry which is preliminary data.</text>
</comment>
<dbReference type="AlphaFoldDB" id="A0A3N1KZJ4"/>
<dbReference type="OrthoDB" id="7870498at2"/>
<gene>
    <name evidence="2" type="ORF">EDC65_3557</name>
</gene>
<evidence type="ECO:0000256" key="1">
    <source>
        <dbReference type="SAM" id="MobiDB-lite"/>
    </source>
</evidence>
<dbReference type="RefSeq" id="WP_123691954.1">
    <property type="nucleotide sequence ID" value="NZ_AP019700.1"/>
</dbReference>
<dbReference type="InterPro" id="IPR019600">
    <property type="entry name" value="Hemin_uptake_protein_HemP"/>
</dbReference>
<evidence type="ECO:0000313" key="3">
    <source>
        <dbReference type="Proteomes" id="UP000278222"/>
    </source>
</evidence>
<dbReference type="EMBL" id="RJKX01000015">
    <property type="protein sequence ID" value="ROP84209.1"/>
    <property type="molecule type" value="Genomic_DNA"/>
</dbReference>
<evidence type="ECO:0000313" key="2">
    <source>
        <dbReference type="EMBL" id="ROP84209.1"/>
    </source>
</evidence>
<name>A0A3N1KZJ4_9PROT</name>
<protein>
    <submittedName>
        <fullName evidence="2">Hemin uptake protein HemP</fullName>
    </submittedName>
</protein>
<dbReference type="Gene3D" id="2.10.70.10">
    <property type="entry name" value="Complement Module, domain 1"/>
    <property type="match status" value="1"/>
</dbReference>
<accession>A0A3N1KZJ4</accession>
<sequence>MNGRIADPGHHPAGGKTSDTPPELADQTGLRRLDAGHLLGGGRECIIVHGGAEYRLRITSNGKLILTK</sequence>
<dbReference type="Pfam" id="PF10636">
    <property type="entry name" value="hemP"/>
    <property type="match status" value="1"/>
</dbReference>